<dbReference type="InterPro" id="IPR027417">
    <property type="entry name" value="P-loop_NTPase"/>
</dbReference>
<protein>
    <recommendedName>
        <fullName evidence="2">Terminase large subunit gp17-like C-terminal domain-containing protein</fullName>
    </recommendedName>
</protein>
<evidence type="ECO:0008006" key="2">
    <source>
        <dbReference type="Google" id="ProtNLM"/>
    </source>
</evidence>
<sequence length="527" mass="60631">MLEDNATRMALVEMLTIKNKRRAIVPFKLNYIQRRMALERTGSDIYVKPRQVGASEFLLADATIETALMPGTTTIIVAYEEEATKRLLAKADWFFESLQSECLQDFPWMGTRDHKAEYKKTFKFYKERGSDKSGQWGPPSVLYIASARSFVIARGDSYHNVIADEFAYWPQPEKLFELLGGRTPDSRFAILSTPNGEMNQFREMYETALEHILLGDNVYTAHFFPWFVHEEYTLSANSEQALKIDQVSPLLDLDSDETSMMASQRLTEDQIRWRRFKSSEMEQMRQHGETRILFSQEFPEDDTTCFLTFGDMAYDAPILDDMFKASKKPERSFLKADIWYEPENDVKYLVAIDPGEGRTSMTAITVWTFDRDKEGFDYAKHCATIHGLYPPERTAELVRGIAAYYNWAVVAPEVNISTLAILLKNYPNKYMLKDPLTGRRLGTFGWPTTPSSKPLMTNELRMMLPRVTCHDSRIIKEIRNMRVDQSNENRVISTGLDDLHDSVCIAMICREARATRKGFAFSAARKG</sequence>
<dbReference type="Gene3D" id="3.40.50.300">
    <property type="entry name" value="P-loop containing nucleotide triphosphate hydrolases"/>
    <property type="match status" value="1"/>
</dbReference>
<proteinExistence type="predicted"/>
<name>A0A0F9NY52_9ZZZZ</name>
<accession>A0A0F9NY52</accession>
<organism evidence="1">
    <name type="scientific">marine sediment metagenome</name>
    <dbReference type="NCBI Taxonomy" id="412755"/>
    <lineage>
        <taxon>unclassified sequences</taxon>
        <taxon>metagenomes</taxon>
        <taxon>ecological metagenomes</taxon>
    </lineage>
</organism>
<comment type="caution">
    <text evidence="1">The sequence shown here is derived from an EMBL/GenBank/DDBJ whole genome shotgun (WGS) entry which is preliminary data.</text>
</comment>
<dbReference type="Gene3D" id="3.30.420.240">
    <property type="match status" value="1"/>
</dbReference>
<evidence type="ECO:0000313" key="1">
    <source>
        <dbReference type="EMBL" id="KKN24415.1"/>
    </source>
</evidence>
<gene>
    <name evidence="1" type="ORF">LCGC14_0894850</name>
</gene>
<dbReference type="EMBL" id="LAZR01002883">
    <property type="protein sequence ID" value="KKN24415.1"/>
    <property type="molecule type" value="Genomic_DNA"/>
</dbReference>
<dbReference type="AlphaFoldDB" id="A0A0F9NY52"/>
<reference evidence="1" key="1">
    <citation type="journal article" date="2015" name="Nature">
        <title>Complex archaea that bridge the gap between prokaryotes and eukaryotes.</title>
        <authorList>
            <person name="Spang A."/>
            <person name="Saw J.H."/>
            <person name="Jorgensen S.L."/>
            <person name="Zaremba-Niedzwiedzka K."/>
            <person name="Martijn J."/>
            <person name="Lind A.E."/>
            <person name="van Eijk R."/>
            <person name="Schleper C."/>
            <person name="Guy L."/>
            <person name="Ettema T.J."/>
        </authorList>
    </citation>
    <scope>NUCLEOTIDE SEQUENCE</scope>
</reference>